<reference evidence="11" key="1">
    <citation type="journal article" date="2020" name="G3 (Bethesda)">
        <title>High-Quality Assemblies for Three Invasive Social Wasps from the &lt;i&gt;Vespula&lt;/i&gt; Genus.</title>
        <authorList>
            <person name="Harrop T.W.R."/>
            <person name="Guhlin J."/>
            <person name="McLaughlin G.M."/>
            <person name="Permina E."/>
            <person name="Stockwell P."/>
            <person name="Gilligan J."/>
            <person name="Le Lec M.F."/>
            <person name="Gruber M.A.M."/>
            <person name="Quinn O."/>
            <person name="Lovegrove M."/>
            <person name="Duncan E.J."/>
            <person name="Remnant E.J."/>
            <person name="Van Eeckhoven J."/>
            <person name="Graham B."/>
            <person name="Knapp R.A."/>
            <person name="Langford K.W."/>
            <person name="Kronenberg Z."/>
            <person name="Press M.O."/>
            <person name="Eacker S.M."/>
            <person name="Wilson-Rankin E.E."/>
            <person name="Purcell J."/>
            <person name="Lester P.J."/>
            <person name="Dearden P.K."/>
        </authorList>
    </citation>
    <scope>NUCLEOTIDE SEQUENCE</scope>
    <source>
        <strain evidence="11">Linc-1</strain>
    </source>
</reference>
<dbReference type="PROSITE" id="PS00332">
    <property type="entry name" value="SOD_CU_ZN_2"/>
    <property type="match status" value="1"/>
</dbReference>
<comment type="caution">
    <text evidence="11">The sequence shown here is derived from an EMBL/GenBank/DDBJ whole genome shotgun (WGS) entry which is preliminary data.</text>
</comment>
<evidence type="ECO:0000256" key="3">
    <source>
        <dbReference type="ARBA" id="ARBA00022833"/>
    </source>
</evidence>
<dbReference type="CDD" id="cd00305">
    <property type="entry name" value="Cu-Zn_Superoxide_Dismutase"/>
    <property type="match status" value="1"/>
</dbReference>
<evidence type="ECO:0000256" key="1">
    <source>
        <dbReference type="ARBA" id="ARBA00010457"/>
    </source>
</evidence>
<dbReference type="GO" id="GO:0004784">
    <property type="term" value="F:superoxide dismutase activity"/>
    <property type="evidence" value="ECO:0007669"/>
    <property type="project" value="UniProtKB-EC"/>
</dbReference>
<comment type="similarity">
    <text evidence="1 8">Belongs to the Cu-Zn superoxide dismutase family.</text>
</comment>
<dbReference type="FunFam" id="2.60.40.200:FF:000001">
    <property type="entry name" value="Superoxide dismutase [Cu-Zn]"/>
    <property type="match status" value="1"/>
</dbReference>
<dbReference type="InterPro" id="IPR018152">
    <property type="entry name" value="SOD_Cu/Zn_BS"/>
</dbReference>
<dbReference type="Gene3D" id="2.60.40.200">
    <property type="entry name" value="Superoxide dismutase, copper/zinc binding domain"/>
    <property type="match status" value="1"/>
</dbReference>
<feature type="signal peptide" evidence="9">
    <location>
        <begin position="1"/>
        <end position="17"/>
    </location>
</feature>
<organism evidence="11 12">
    <name type="scientific">Vespula germanica</name>
    <name type="common">German yellow jacket</name>
    <name type="synonym">Paravespula germanica</name>
    <dbReference type="NCBI Taxonomy" id="30212"/>
    <lineage>
        <taxon>Eukaryota</taxon>
        <taxon>Metazoa</taxon>
        <taxon>Ecdysozoa</taxon>
        <taxon>Arthropoda</taxon>
        <taxon>Hexapoda</taxon>
        <taxon>Insecta</taxon>
        <taxon>Pterygota</taxon>
        <taxon>Neoptera</taxon>
        <taxon>Endopterygota</taxon>
        <taxon>Hymenoptera</taxon>
        <taxon>Apocrita</taxon>
        <taxon>Aculeata</taxon>
        <taxon>Vespoidea</taxon>
        <taxon>Vespidae</taxon>
        <taxon>Vespinae</taxon>
        <taxon>Vespula</taxon>
    </lineage>
</organism>
<comment type="cofactor">
    <cofactor evidence="8">
        <name>Cu cation</name>
        <dbReference type="ChEBI" id="CHEBI:23378"/>
    </cofactor>
    <text evidence="8">Binds 1 copper ion per subunit.</text>
</comment>
<evidence type="ECO:0000313" key="11">
    <source>
        <dbReference type="EMBL" id="KAF7395985.1"/>
    </source>
</evidence>
<comment type="catalytic activity">
    <reaction evidence="7 8">
        <text>2 superoxide + 2 H(+) = H2O2 + O2</text>
        <dbReference type="Rhea" id="RHEA:20696"/>
        <dbReference type="ChEBI" id="CHEBI:15378"/>
        <dbReference type="ChEBI" id="CHEBI:15379"/>
        <dbReference type="ChEBI" id="CHEBI:16240"/>
        <dbReference type="ChEBI" id="CHEBI:18421"/>
        <dbReference type="EC" id="1.15.1.1"/>
    </reaction>
</comment>
<feature type="domain" description="Superoxide dismutase copper/zinc binding" evidence="10">
    <location>
        <begin position="37"/>
        <end position="171"/>
    </location>
</feature>
<evidence type="ECO:0000256" key="2">
    <source>
        <dbReference type="ARBA" id="ARBA00022723"/>
    </source>
</evidence>
<dbReference type="PANTHER" id="PTHR10003">
    <property type="entry name" value="SUPEROXIDE DISMUTASE CU-ZN -RELATED"/>
    <property type="match status" value="1"/>
</dbReference>
<keyword evidence="3 8" id="KW-0862">Zinc</keyword>
<protein>
    <recommendedName>
        <fullName evidence="8">Superoxide dismutase [Cu-Zn]</fullName>
        <ecNumber evidence="8">1.15.1.1</ecNumber>
    </recommendedName>
</protein>
<dbReference type="InterPro" id="IPR001424">
    <property type="entry name" value="SOD_Cu_Zn_dom"/>
</dbReference>
<dbReference type="AlphaFoldDB" id="A0A834N404"/>
<dbReference type="SUPFAM" id="SSF49329">
    <property type="entry name" value="Cu,Zn superoxide dismutase-like"/>
    <property type="match status" value="1"/>
</dbReference>
<dbReference type="PRINTS" id="PR00068">
    <property type="entry name" value="CUZNDISMTASE"/>
</dbReference>
<accession>A0A834N404</accession>
<name>A0A834N404_VESGE</name>
<dbReference type="Proteomes" id="UP000617340">
    <property type="component" value="Unassembled WGS sequence"/>
</dbReference>
<proteinExistence type="inferred from homology"/>
<evidence type="ECO:0000256" key="8">
    <source>
        <dbReference type="RuleBase" id="RU000393"/>
    </source>
</evidence>
<keyword evidence="2 8" id="KW-0479">Metal-binding</keyword>
<gene>
    <name evidence="11" type="ORF">HZH68_010035</name>
</gene>
<dbReference type="EC" id="1.15.1.1" evidence="8"/>
<evidence type="ECO:0000259" key="10">
    <source>
        <dbReference type="Pfam" id="PF00080"/>
    </source>
</evidence>
<keyword evidence="4" id="KW-0049">Antioxidant</keyword>
<comment type="cofactor">
    <cofactor evidence="8">
        <name>Zn(2+)</name>
        <dbReference type="ChEBI" id="CHEBI:29105"/>
    </cofactor>
    <text evidence="8">Binds 1 zinc ion per subunit.</text>
</comment>
<dbReference type="InterPro" id="IPR024134">
    <property type="entry name" value="SOD_Cu/Zn_/chaperone"/>
</dbReference>
<keyword evidence="12" id="KW-1185">Reference proteome</keyword>
<keyword evidence="9" id="KW-0732">Signal</keyword>
<dbReference type="Pfam" id="PF00080">
    <property type="entry name" value="Sod_Cu"/>
    <property type="match status" value="1"/>
</dbReference>
<dbReference type="GO" id="GO:0005507">
    <property type="term" value="F:copper ion binding"/>
    <property type="evidence" value="ECO:0007669"/>
    <property type="project" value="InterPro"/>
</dbReference>
<sequence length="208" mass="21815">MYRVVILFITAVTVVTAEELVAVVHLTSHDASVRNISGDITITQSLPNGPVKLSGKVNGLTEGLHGFHIHEKGDIKEGCTSTGAHFNPENNIHGAPEDTVRHVGDLGNIRANADGEAVIDITDTIISLTGPNSILGRAIVVHSDEDDLGKGNSTLSLSTGNAGGRWACGIIGIQSPVGSWSGSNPFTSPSMSIIAASFMIVTFHHLKY</sequence>
<evidence type="ECO:0000256" key="6">
    <source>
        <dbReference type="ARBA" id="ARBA00023008"/>
    </source>
</evidence>
<evidence type="ECO:0000313" key="12">
    <source>
        <dbReference type="Proteomes" id="UP000617340"/>
    </source>
</evidence>
<evidence type="ECO:0000256" key="7">
    <source>
        <dbReference type="ARBA" id="ARBA00049204"/>
    </source>
</evidence>
<keyword evidence="5 8" id="KW-0560">Oxidoreductase</keyword>
<evidence type="ECO:0000256" key="9">
    <source>
        <dbReference type="SAM" id="SignalP"/>
    </source>
</evidence>
<feature type="chain" id="PRO_5032509067" description="Superoxide dismutase [Cu-Zn]" evidence="9">
    <location>
        <begin position="18"/>
        <end position="208"/>
    </location>
</feature>
<dbReference type="EMBL" id="JACSDZ010000009">
    <property type="protein sequence ID" value="KAF7395985.1"/>
    <property type="molecule type" value="Genomic_DNA"/>
</dbReference>
<evidence type="ECO:0000256" key="4">
    <source>
        <dbReference type="ARBA" id="ARBA00022862"/>
    </source>
</evidence>
<keyword evidence="6 8" id="KW-0186">Copper</keyword>
<comment type="function">
    <text evidence="8">Destroys radicals which are normally produced within the cells and which are toxic to biological systems.</text>
</comment>
<dbReference type="InterPro" id="IPR036423">
    <property type="entry name" value="SOD-like_Cu/Zn_dom_sf"/>
</dbReference>
<evidence type="ECO:0000256" key="5">
    <source>
        <dbReference type="ARBA" id="ARBA00023002"/>
    </source>
</evidence>